<name>A0ABR9BWJ6_9PSED</name>
<accession>A0ABR9BWJ6</accession>
<sequence>MVALKPLSKQTIDLVIQRAPPSWPNAKDAKQRAFDPSGLWSFLITVYFTDFMQPFDWQTEFSDGLPSTTDLTLIDHLSLEQLHKLLIAHIRKDHFCTDYLKELVESGYLSKLLARLATLRQAMP</sequence>
<gene>
    <name evidence="1" type="ORF">IFT38_07665</name>
</gene>
<comment type="caution">
    <text evidence="1">The sequence shown here is derived from an EMBL/GenBank/DDBJ whole genome shotgun (WGS) entry which is preliminary data.</text>
</comment>
<protein>
    <submittedName>
        <fullName evidence="1">Uncharacterized protein</fullName>
    </submittedName>
</protein>
<keyword evidence="2" id="KW-1185">Reference proteome</keyword>
<dbReference type="Pfam" id="PF20118">
    <property type="entry name" value="DUF6508"/>
    <property type="match status" value="1"/>
</dbReference>
<dbReference type="Proteomes" id="UP000620025">
    <property type="component" value="Unassembled WGS sequence"/>
</dbReference>
<organism evidence="1 2">
    <name type="scientific">Pseudomonas coleopterorum</name>
    <dbReference type="NCBI Taxonomy" id="1605838"/>
    <lineage>
        <taxon>Bacteria</taxon>
        <taxon>Pseudomonadati</taxon>
        <taxon>Pseudomonadota</taxon>
        <taxon>Gammaproteobacteria</taxon>
        <taxon>Pseudomonadales</taxon>
        <taxon>Pseudomonadaceae</taxon>
        <taxon>Pseudomonas</taxon>
    </lineage>
</organism>
<proteinExistence type="predicted"/>
<reference evidence="1 2" key="1">
    <citation type="journal article" date="2020" name="FEMS Microbiol. Ecol.">
        <title>Temporal dynamics of bacterial communities during seed development and maturation.</title>
        <authorList>
            <person name="Chesneau G."/>
            <person name="Torres-Cortes G."/>
            <person name="Briand M."/>
            <person name="Darrasse A."/>
            <person name="Preveaux A."/>
            <person name="Marais C."/>
            <person name="Jacques M.A."/>
            <person name="Shade A."/>
            <person name="Barret M."/>
        </authorList>
    </citation>
    <scope>NUCLEOTIDE SEQUENCE [LARGE SCALE GENOMIC DNA]</scope>
    <source>
        <strain evidence="1 2">CFBP13599</strain>
    </source>
</reference>
<dbReference type="RefSeq" id="WP_134721677.1">
    <property type="nucleotide sequence ID" value="NZ_JACYWY010000006.1"/>
</dbReference>
<evidence type="ECO:0000313" key="2">
    <source>
        <dbReference type="Proteomes" id="UP000620025"/>
    </source>
</evidence>
<dbReference type="InterPro" id="IPR045425">
    <property type="entry name" value="DUF6508"/>
</dbReference>
<evidence type="ECO:0000313" key="1">
    <source>
        <dbReference type="EMBL" id="MBD8769419.1"/>
    </source>
</evidence>
<dbReference type="EMBL" id="JACYWZ010000002">
    <property type="protein sequence ID" value="MBD8769419.1"/>
    <property type="molecule type" value="Genomic_DNA"/>
</dbReference>